<dbReference type="InterPro" id="IPR003660">
    <property type="entry name" value="HAMP_dom"/>
</dbReference>
<sequence length="442" mass="48196">MRLSLRLALILGVTLTLLLSVLLLAFIVAQRPARAFGVVLPRPAQVAAMAELIETTPQQHWDLAITAISTPYTKLQVLEQPPQSAGGRPMPGIVLALRRYQRAVGDRPVSVMAELEQDSAAPDIELRDDQVRATRPVRILLGLHNGKLLMIEARRPLSERFTGLKLGFLALGVTIVIGLIALWVIRRQLKPLERLGAAVEKFGTRLEVSLLPEKGSLELRQLIAAFNRLQANIGELVKGRTRIITAVGHDLGTYLTRLRLRVEYIGDNSQREKAISDIEDMQALMQETIALAKLEHDGQADGAIDLAALLPKIAERFGEGASYDVPADHLWVRAAGIERAIGNLVSNALKYGHEAHLAAAANGDEIHIVVEDRGPGIPLGERAAVLEPFYRLDSARNLNERGFGLGLAIVAEVVKAASGKLLFEDREGGGLRVRMIFPNAQA</sequence>
<comment type="catalytic activity">
    <reaction evidence="1">
        <text>ATP + protein L-histidine = ADP + protein N-phospho-L-histidine.</text>
        <dbReference type="EC" id="2.7.13.3"/>
    </reaction>
</comment>
<dbReference type="EMBL" id="JAASRM010000001">
    <property type="protein sequence ID" value="NIK89651.1"/>
    <property type="molecule type" value="Genomic_DNA"/>
</dbReference>
<dbReference type="InterPro" id="IPR036890">
    <property type="entry name" value="HATPase_C_sf"/>
</dbReference>
<dbReference type="PANTHER" id="PTHR44936:SF5">
    <property type="entry name" value="SENSOR HISTIDINE KINASE ENVZ"/>
    <property type="match status" value="1"/>
</dbReference>
<evidence type="ECO:0000256" key="4">
    <source>
        <dbReference type="ARBA" id="ARBA00022519"/>
    </source>
</evidence>
<dbReference type="AlphaFoldDB" id="A0A846N2Y6"/>
<dbReference type="SMART" id="SM00304">
    <property type="entry name" value="HAMP"/>
    <property type="match status" value="1"/>
</dbReference>
<dbReference type="SUPFAM" id="SSF47384">
    <property type="entry name" value="Homodimeric domain of signal transducing histidine kinase"/>
    <property type="match status" value="1"/>
</dbReference>
<dbReference type="InterPro" id="IPR050980">
    <property type="entry name" value="2C_sensor_his_kinase"/>
</dbReference>
<feature type="transmembrane region" description="Helical" evidence="14">
    <location>
        <begin position="166"/>
        <end position="185"/>
    </location>
</feature>
<evidence type="ECO:0000256" key="6">
    <source>
        <dbReference type="ARBA" id="ARBA00022679"/>
    </source>
</evidence>
<comment type="subcellular location">
    <subcellularLocation>
        <location evidence="2">Cell inner membrane</location>
        <topology evidence="2">Multi-pass membrane protein</topology>
    </subcellularLocation>
</comment>
<feature type="domain" description="HAMP" evidence="16">
    <location>
        <begin position="186"/>
        <end position="238"/>
    </location>
</feature>
<dbReference type="GO" id="GO:0005886">
    <property type="term" value="C:plasma membrane"/>
    <property type="evidence" value="ECO:0007669"/>
    <property type="project" value="UniProtKB-SubCell"/>
</dbReference>
<keyword evidence="9 17" id="KW-0418">Kinase</keyword>
<keyword evidence="7 14" id="KW-0812">Transmembrane</keyword>
<dbReference type="SUPFAM" id="SSF55874">
    <property type="entry name" value="ATPase domain of HSP90 chaperone/DNA topoisomerase II/histidine kinase"/>
    <property type="match status" value="1"/>
</dbReference>
<comment type="caution">
    <text evidence="17">The sequence shown here is derived from an EMBL/GenBank/DDBJ whole genome shotgun (WGS) entry which is preliminary data.</text>
</comment>
<keyword evidence="18" id="KW-1185">Reference proteome</keyword>
<dbReference type="InterPro" id="IPR005467">
    <property type="entry name" value="His_kinase_dom"/>
</dbReference>
<evidence type="ECO:0000256" key="10">
    <source>
        <dbReference type="ARBA" id="ARBA00022840"/>
    </source>
</evidence>
<keyword evidence="5" id="KW-0597">Phosphoprotein</keyword>
<dbReference type="SMART" id="SM00387">
    <property type="entry name" value="HATPase_c"/>
    <property type="match status" value="1"/>
</dbReference>
<dbReference type="PROSITE" id="PS50885">
    <property type="entry name" value="HAMP"/>
    <property type="match status" value="1"/>
</dbReference>
<evidence type="ECO:0000256" key="11">
    <source>
        <dbReference type="ARBA" id="ARBA00022989"/>
    </source>
</evidence>
<evidence type="ECO:0000256" key="12">
    <source>
        <dbReference type="ARBA" id="ARBA00023012"/>
    </source>
</evidence>
<proteinExistence type="predicted"/>
<keyword evidence="13 14" id="KW-0472">Membrane</keyword>
<accession>A0A846N2Y6</accession>
<keyword evidence="4" id="KW-1003">Cell membrane</keyword>
<name>A0A846N2Y6_9PROT</name>
<organism evidence="17 18">
    <name type="scientific">Rhizomicrobium palustre</name>
    <dbReference type="NCBI Taxonomy" id="189966"/>
    <lineage>
        <taxon>Bacteria</taxon>
        <taxon>Pseudomonadati</taxon>
        <taxon>Pseudomonadota</taxon>
        <taxon>Alphaproteobacteria</taxon>
        <taxon>Micropepsales</taxon>
        <taxon>Micropepsaceae</taxon>
        <taxon>Rhizomicrobium</taxon>
    </lineage>
</organism>
<evidence type="ECO:0000256" key="1">
    <source>
        <dbReference type="ARBA" id="ARBA00000085"/>
    </source>
</evidence>
<dbReference type="InterPro" id="IPR036097">
    <property type="entry name" value="HisK_dim/P_sf"/>
</dbReference>
<evidence type="ECO:0000256" key="8">
    <source>
        <dbReference type="ARBA" id="ARBA00022741"/>
    </source>
</evidence>
<dbReference type="Pfam" id="PF02518">
    <property type="entry name" value="HATPase_c"/>
    <property type="match status" value="1"/>
</dbReference>
<evidence type="ECO:0000256" key="3">
    <source>
        <dbReference type="ARBA" id="ARBA00012438"/>
    </source>
</evidence>
<keyword evidence="4" id="KW-0997">Cell inner membrane</keyword>
<keyword evidence="6" id="KW-0808">Transferase</keyword>
<dbReference type="PRINTS" id="PR00344">
    <property type="entry name" value="BCTRLSENSOR"/>
</dbReference>
<evidence type="ECO:0000313" key="17">
    <source>
        <dbReference type="EMBL" id="NIK89651.1"/>
    </source>
</evidence>
<evidence type="ECO:0000256" key="9">
    <source>
        <dbReference type="ARBA" id="ARBA00022777"/>
    </source>
</evidence>
<keyword evidence="12" id="KW-0902">Two-component regulatory system</keyword>
<evidence type="ECO:0000259" key="16">
    <source>
        <dbReference type="PROSITE" id="PS50885"/>
    </source>
</evidence>
<dbReference type="Gene3D" id="3.30.565.10">
    <property type="entry name" value="Histidine kinase-like ATPase, C-terminal domain"/>
    <property type="match status" value="1"/>
</dbReference>
<evidence type="ECO:0000256" key="7">
    <source>
        <dbReference type="ARBA" id="ARBA00022692"/>
    </source>
</evidence>
<evidence type="ECO:0000256" key="2">
    <source>
        <dbReference type="ARBA" id="ARBA00004429"/>
    </source>
</evidence>
<dbReference type="RefSeq" id="WP_167083721.1">
    <property type="nucleotide sequence ID" value="NZ_BAAADC010000001.1"/>
</dbReference>
<evidence type="ECO:0000313" key="18">
    <source>
        <dbReference type="Proteomes" id="UP000570514"/>
    </source>
</evidence>
<evidence type="ECO:0000259" key="15">
    <source>
        <dbReference type="PROSITE" id="PS50109"/>
    </source>
</evidence>
<evidence type="ECO:0000256" key="14">
    <source>
        <dbReference type="SAM" id="Phobius"/>
    </source>
</evidence>
<gene>
    <name evidence="17" type="ORF">FHS83_002969</name>
</gene>
<dbReference type="EC" id="2.7.13.3" evidence="3"/>
<dbReference type="InterPro" id="IPR004358">
    <property type="entry name" value="Sig_transdc_His_kin-like_C"/>
</dbReference>
<dbReference type="Proteomes" id="UP000570514">
    <property type="component" value="Unassembled WGS sequence"/>
</dbReference>
<dbReference type="Gene3D" id="1.10.287.130">
    <property type="match status" value="1"/>
</dbReference>
<reference evidence="17 18" key="1">
    <citation type="submission" date="2020-03" db="EMBL/GenBank/DDBJ databases">
        <title>Genomic Encyclopedia of Type Strains, Phase IV (KMG-IV): sequencing the most valuable type-strain genomes for metagenomic binning, comparative biology and taxonomic classification.</title>
        <authorList>
            <person name="Goeker M."/>
        </authorList>
    </citation>
    <scope>NUCLEOTIDE SEQUENCE [LARGE SCALE GENOMIC DNA]</scope>
    <source>
        <strain evidence="17 18">DSM 19867</strain>
    </source>
</reference>
<dbReference type="GO" id="GO:0000155">
    <property type="term" value="F:phosphorelay sensor kinase activity"/>
    <property type="evidence" value="ECO:0007669"/>
    <property type="project" value="InterPro"/>
</dbReference>
<dbReference type="PANTHER" id="PTHR44936">
    <property type="entry name" value="SENSOR PROTEIN CREC"/>
    <property type="match status" value="1"/>
</dbReference>
<protein>
    <recommendedName>
        <fullName evidence="3">histidine kinase</fullName>
        <ecNumber evidence="3">2.7.13.3</ecNumber>
    </recommendedName>
</protein>
<keyword evidence="11 14" id="KW-1133">Transmembrane helix</keyword>
<keyword evidence="8" id="KW-0547">Nucleotide-binding</keyword>
<dbReference type="GO" id="GO:0005524">
    <property type="term" value="F:ATP binding"/>
    <property type="evidence" value="ECO:0007669"/>
    <property type="project" value="UniProtKB-KW"/>
</dbReference>
<feature type="domain" description="Histidine kinase" evidence="15">
    <location>
        <begin position="246"/>
        <end position="441"/>
    </location>
</feature>
<evidence type="ECO:0000256" key="5">
    <source>
        <dbReference type="ARBA" id="ARBA00022553"/>
    </source>
</evidence>
<dbReference type="PROSITE" id="PS50109">
    <property type="entry name" value="HIS_KIN"/>
    <property type="match status" value="1"/>
</dbReference>
<dbReference type="InterPro" id="IPR003594">
    <property type="entry name" value="HATPase_dom"/>
</dbReference>
<keyword evidence="10" id="KW-0067">ATP-binding</keyword>
<dbReference type="Pfam" id="PF00672">
    <property type="entry name" value="HAMP"/>
    <property type="match status" value="1"/>
</dbReference>
<evidence type="ECO:0000256" key="13">
    <source>
        <dbReference type="ARBA" id="ARBA00023136"/>
    </source>
</evidence>